<evidence type="ECO:0000313" key="2">
    <source>
        <dbReference type="EMBL" id="OXR44823.1"/>
    </source>
</evidence>
<proteinExistence type="predicted"/>
<sequence length="440" mass="45738">MVLPLVPLVAALWEQHKGGPPDSFGNAQGDQSPDATAARNRINQIVNGGFGGQYQNPQVGQDAYKNPQNIDNLYDRIQKMQPSTVVTLHNFWEGLRNKIENGHNTFGPQIQKAIQEKWQGAAAQKTAEGIKSFTDKEKDLVSSAQLVSEKVKLVRSAVEITKPAAQPTPHTSWTSDLAGWVPGPTWKLNDHRKTQANAANEHLINNVFYPAVRESDTQVPLAPRPYNPVNTPDDNTEWKPSGVPPVGPPSKGPDDGHGSGDTNQPKPPNPDQGTGDGTGPNAVDPSTLTNSAQNPANTTSASATPAGWDPSAAGAQTTPSAVTPSGIDPRTGLPYGSGGPSVAGTVGGSGNSAGRGTSVPGSGAPGQGTARGLATGVGKGAAGMTGMPGMMPPGAKSKKEDEKTHKSKISEELVSRDNGDELTGLSEGQRQKTVPPVLGE</sequence>
<reference evidence="2 3" key="1">
    <citation type="submission" date="2017-07" db="EMBL/GenBank/DDBJ databases">
        <title>First draft Genome Sequence of Nocardia cerradoensis isolated from human infection.</title>
        <authorList>
            <person name="Carrasco G."/>
        </authorList>
    </citation>
    <scope>NUCLEOTIDE SEQUENCE [LARGE SCALE GENOMIC DNA]</scope>
    <source>
        <strain evidence="2 3">CNM20130759</strain>
    </source>
</reference>
<gene>
    <name evidence="2" type="ORF">B7C42_02777</name>
</gene>
<comment type="caution">
    <text evidence="2">The sequence shown here is derived from an EMBL/GenBank/DDBJ whole genome shotgun (WGS) entry which is preliminary data.</text>
</comment>
<dbReference type="AlphaFoldDB" id="A0A231H727"/>
<feature type="compositionally biased region" description="Pro residues" evidence="1">
    <location>
        <begin position="242"/>
        <end position="251"/>
    </location>
</feature>
<feature type="region of interest" description="Disordered" evidence="1">
    <location>
        <begin position="218"/>
        <end position="440"/>
    </location>
</feature>
<dbReference type="RefSeq" id="WP_094025498.1">
    <property type="nucleotide sequence ID" value="NZ_NGAF01000005.1"/>
</dbReference>
<feature type="compositionally biased region" description="Gly residues" evidence="1">
    <location>
        <begin position="335"/>
        <end position="353"/>
    </location>
</feature>
<name>A0A231H727_9NOCA</name>
<evidence type="ECO:0000313" key="3">
    <source>
        <dbReference type="Proteomes" id="UP000215506"/>
    </source>
</evidence>
<evidence type="ECO:0008006" key="4">
    <source>
        <dbReference type="Google" id="ProtNLM"/>
    </source>
</evidence>
<dbReference type="Proteomes" id="UP000215506">
    <property type="component" value="Unassembled WGS sequence"/>
</dbReference>
<protein>
    <recommendedName>
        <fullName evidence="4">PPE family domain-containing protein</fullName>
    </recommendedName>
</protein>
<evidence type="ECO:0000256" key="1">
    <source>
        <dbReference type="SAM" id="MobiDB-lite"/>
    </source>
</evidence>
<keyword evidence="3" id="KW-1185">Reference proteome</keyword>
<feature type="compositionally biased region" description="Low complexity" evidence="1">
    <location>
        <begin position="384"/>
        <end position="395"/>
    </location>
</feature>
<accession>A0A231H727</accession>
<feature type="compositionally biased region" description="Low complexity" evidence="1">
    <location>
        <begin position="289"/>
        <end position="306"/>
    </location>
</feature>
<feature type="compositionally biased region" description="Basic and acidic residues" evidence="1">
    <location>
        <begin position="397"/>
        <end position="419"/>
    </location>
</feature>
<feature type="compositionally biased region" description="Polar residues" evidence="1">
    <location>
        <begin position="314"/>
        <end position="323"/>
    </location>
</feature>
<dbReference type="EMBL" id="NGAF01000005">
    <property type="protein sequence ID" value="OXR44823.1"/>
    <property type="molecule type" value="Genomic_DNA"/>
</dbReference>
<organism evidence="2 3">
    <name type="scientific">Nocardia cerradoensis</name>
    <dbReference type="NCBI Taxonomy" id="85688"/>
    <lineage>
        <taxon>Bacteria</taxon>
        <taxon>Bacillati</taxon>
        <taxon>Actinomycetota</taxon>
        <taxon>Actinomycetes</taxon>
        <taxon>Mycobacteriales</taxon>
        <taxon>Nocardiaceae</taxon>
        <taxon>Nocardia</taxon>
    </lineage>
</organism>